<sequence length="164" mass="18667">MRKIFIVVIVFTLGYFVVESDIFNAIFNKDFYNPIFMSPFDVSTKGNKIEIPLRYVYRTEYGFAICVPYEGDPLNNILKDLDGALSFSFVSKDHVVKKEIIKNLKLTGLFIANGRHEGVVYTFDLPLHWWGGASKLIVEVISPITKLSKYKGKVICIVSPSYVL</sequence>
<accession>A0ABV4K6Y8</accession>
<keyword evidence="2" id="KW-1185">Reference proteome</keyword>
<comment type="caution">
    <text evidence="1">The sequence shown here is derived from an EMBL/GenBank/DDBJ whole genome shotgun (WGS) entry which is preliminary data.</text>
</comment>
<reference evidence="1 2" key="1">
    <citation type="submission" date="2024-08" db="EMBL/GenBank/DDBJ databases">
        <title>Sulfate-reducing bacteria isolated from formation water of the oil field in Kazakhstan and description of Pseudodesulfovibrio sp.</title>
        <authorList>
            <person name="Bidzhieva S.K."/>
            <person name="Tourova T.P."/>
            <person name="Grouzdev D.S."/>
            <person name="Beletsky A.V."/>
            <person name="Sokolova D.S."/>
            <person name="Samigullina S.R."/>
            <person name="Poltaraus A.B."/>
            <person name="Avtukh A.N."/>
            <person name="Tereshina V.M."/>
            <person name="Zhaparov N.S."/>
            <person name="Mardanov A.V."/>
            <person name="Nazina T.N."/>
        </authorList>
    </citation>
    <scope>NUCLEOTIDE SEQUENCE [LARGE SCALE GENOMIC DNA]</scope>
    <source>
        <strain evidence="1 2">9FUS</strain>
    </source>
</reference>
<evidence type="ECO:0000313" key="1">
    <source>
        <dbReference type="EMBL" id="MEZ7198739.1"/>
    </source>
</evidence>
<protein>
    <submittedName>
        <fullName evidence="1">Uncharacterized protein</fullName>
    </submittedName>
</protein>
<name>A0ABV4K6Y8_9BACT</name>
<gene>
    <name evidence="1" type="ORF">AB6M95_18480</name>
</gene>
<proteinExistence type="predicted"/>
<dbReference type="RefSeq" id="WP_371388221.1">
    <property type="nucleotide sequence ID" value="NZ_JBGLYH010000091.1"/>
</dbReference>
<dbReference type="Proteomes" id="UP001568698">
    <property type="component" value="Unassembled WGS sequence"/>
</dbReference>
<dbReference type="EMBL" id="JBGLYH010000091">
    <property type="protein sequence ID" value="MEZ7198739.1"/>
    <property type="molecule type" value="Genomic_DNA"/>
</dbReference>
<evidence type="ECO:0000313" key="2">
    <source>
        <dbReference type="Proteomes" id="UP001568698"/>
    </source>
</evidence>
<organism evidence="1 2">
    <name type="scientific">Pseudodesulfovibrio karagichevae</name>
    <dbReference type="NCBI Taxonomy" id="3239305"/>
    <lineage>
        <taxon>Bacteria</taxon>
        <taxon>Pseudomonadati</taxon>
        <taxon>Thermodesulfobacteriota</taxon>
        <taxon>Desulfovibrionia</taxon>
        <taxon>Desulfovibrionales</taxon>
        <taxon>Desulfovibrionaceae</taxon>
    </lineage>
</organism>